<sequence>MNPSPGADLLFDFPFRATADSFTAPPSTPTIRFLIFCTHDDRLLLLPLLCFDTHLILASLPSPTSDTPYPQPNRCRAH</sequence>
<dbReference type="Proteomes" id="UP001144673">
    <property type="component" value="Chromosome 5"/>
</dbReference>
<accession>A0A9W8UMD9</accession>
<dbReference type="KEGG" id="amus:LMH87_009650"/>
<dbReference type="GeneID" id="80896809"/>
<protein>
    <submittedName>
        <fullName evidence="1">Uncharacterized protein</fullName>
    </submittedName>
</protein>
<gene>
    <name evidence="1" type="ORF">LMH87_009650</name>
</gene>
<dbReference type="RefSeq" id="XP_056053805.1">
    <property type="nucleotide sequence ID" value="XM_056196681.1"/>
</dbReference>
<organism evidence="1 2">
    <name type="scientific">Akanthomyces muscarius</name>
    <name type="common">Entomopathogenic fungus</name>
    <name type="synonym">Lecanicillium muscarium</name>
    <dbReference type="NCBI Taxonomy" id="2231603"/>
    <lineage>
        <taxon>Eukaryota</taxon>
        <taxon>Fungi</taxon>
        <taxon>Dikarya</taxon>
        <taxon>Ascomycota</taxon>
        <taxon>Pezizomycotina</taxon>
        <taxon>Sordariomycetes</taxon>
        <taxon>Hypocreomycetidae</taxon>
        <taxon>Hypocreales</taxon>
        <taxon>Cordycipitaceae</taxon>
        <taxon>Akanthomyces</taxon>
    </lineage>
</organism>
<evidence type="ECO:0000313" key="2">
    <source>
        <dbReference type="Proteomes" id="UP001144673"/>
    </source>
</evidence>
<dbReference type="AlphaFoldDB" id="A0A9W8UMD9"/>
<reference evidence="1" key="1">
    <citation type="journal article" date="2023" name="Access Microbiol">
        <title>De-novo genome assembly for Akanthomyces muscarius, a biocontrol agent of insect agricultural pests.</title>
        <authorList>
            <person name="Erdos Z."/>
            <person name="Studholme D.J."/>
            <person name="Raymond B."/>
            <person name="Sharma M."/>
        </authorList>
    </citation>
    <scope>NUCLEOTIDE SEQUENCE</scope>
    <source>
        <strain evidence="1">Ve6</strain>
    </source>
</reference>
<comment type="caution">
    <text evidence="1">The sequence shown here is derived from an EMBL/GenBank/DDBJ whole genome shotgun (WGS) entry which is preliminary data.</text>
</comment>
<name>A0A9W8UMD9_AKAMU</name>
<keyword evidence="2" id="KW-1185">Reference proteome</keyword>
<dbReference type="EMBL" id="JAJHUN010000008">
    <property type="protein sequence ID" value="KAJ4153147.1"/>
    <property type="molecule type" value="Genomic_DNA"/>
</dbReference>
<proteinExistence type="predicted"/>
<evidence type="ECO:0000313" key="1">
    <source>
        <dbReference type="EMBL" id="KAJ4153147.1"/>
    </source>
</evidence>